<evidence type="ECO:0000313" key="1">
    <source>
        <dbReference type="EMBL" id="MSN96360.1"/>
    </source>
</evidence>
<dbReference type="EMBL" id="VWSJ01000011">
    <property type="protein sequence ID" value="MSN96360.1"/>
    <property type="molecule type" value="Genomic_DNA"/>
</dbReference>
<gene>
    <name evidence="1" type="ORF">F1B92_04025</name>
</gene>
<proteinExistence type="predicted"/>
<evidence type="ECO:0008006" key="3">
    <source>
        <dbReference type="Google" id="ProtNLM"/>
    </source>
</evidence>
<protein>
    <recommendedName>
        <fullName evidence="3">Highly acidic protein</fullName>
    </recommendedName>
</protein>
<dbReference type="RefSeq" id="WP_154570627.1">
    <property type="nucleotide sequence ID" value="NZ_VWSJ01000011.1"/>
</dbReference>
<sequence length="247" mass="28296">MKVFLDSQDKLGISTLVEISCDRGGFDLVEDGAYDILIKDVEKDEELLNFDENKTIFLLPKNLSDAYSFKNQIIKPFLPTELIQILKDIGKKNIVEKKTAQDISEINATLKEIEEIDNEFDASNNLYDQDNFFDYENLEINDDIPLDEIALNLQSQNDKSSCENILNEDNENLEINILDESLNDKKDVSLKPLSSEEETYKNQDCNTKDILKNEIEKGVENLLLNGDLKDILKDMKIVVSVTFEDKN</sequence>
<dbReference type="Proteomes" id="UP000476338">
    <property type="component" value="Unassembled WGS sequence"/>
</dbReference>
<evidence type="ECO:0000313" key="2">
    <source>
        <dbReference type="Proteomes" id="UP000476338"/>
    </source>
</evidence>
<accession>A0A6L5WGQ5</accession>
<organism evidence="1 2">
    <name type="scientific">Campylobacter portucalensis</name>
    <dbReference type="NCBI Taxonomy" id="2608384"/>
    <lineage>
        <taxon>Bacteria</taxon>
        <taxon>Pseudomonadati</taxon>
        <taxon>Campylobacterota</taxon>
        <taxon>Epsilonproteobacteria</taxon>
        <taxon>Campylobacterales</taxon>
        <taxon>Campylobacteraceae</taxon>
        <taxon>Campylobacter</taxon>
    </lineage>
</organism>
<name>A0A6L5WGQ5_9BACT</name>
<reference evidence="1 2" key="1">
    <citation type="submission" date="2019-09" db="EMBL/GenBank/DDBJ databases">
        <authorList>
            <person name="Silva M."/>
            <person name="Pereira G."/>
            <person name="Lopes-Da-Costa L."/>
            <person name="Silva E."/>
        </authorList>
    </citation>
    <scope>NUCLEOTIDE SEQUENCE [LARGE SCALE GENOMIC DNA]</scope>
    <source>
        <strain evidence="1 2">FMV-PI01</strain>
    </source>
</reference>
<dbReference type="AlphaFoldDB" id="A0A6L5WGQ5"/>
<comment type="caution">
    <text evidence="1">The sequence shown here is derived from an EMBL/GenBank/DDBJ whole genome shotgun (WGS) entry which is preliminary data.</text>
</comment>
<keyword evidence="2" id="KW-1185">Reference proteome</keyword>
<reference evidence="1 2" key="2">
    <citation type="submission" date="2020-03" db="EMBL/GenBank/DDBJ databases">
        <title>Campylobacter portucalensis sp. nov., a new species of Campylobacter isolated from the reproductive tract of bulls.</title>
        <authorList>
            <person name="Silva M.F."/>
            <person name="Pereira G."/>
            <person name="Carneiro C."/>
            <person name="Hemphill A."/>
            <person name="Mateus L."/>
            <person name="Lopes-Da-Costa L."/>
            <person name="Silva E."/>
        </authorList>
    </citation>
    <scope>NUCLEOTIDE SEQUENCE [LARGE SCALE GENOMIC DNA]</scope>
    <source>
        <strain evidence="1 2">FMV-PI01</strain>
    </source>
</reference>